<reference evidence="2 3" key="1">
    <citation type="journal article" date="2024" name="J. Plant Pathol.">
        <title>Sequence and assembly of the genome of Seiridium unicorne, isolate CBS 538.82, causal agent of cypress canker disease.</title>
        <authorList>
            <person name="Scali E."/>
            <person name="Rocca G.D."/>
            <person name="Danti R."/>
            <person name="Garbelotto M."/>
            <person name="Barberini S."/>
            <person name="Baroncelli R."/>
            <person name="Emiliani G."/>
        </authorList>
    </citation>
    <scope>NUCLEOTIDE SEQUENCE [LARGE SCALE GENOMIC DNA]</scope>
    <source>
        <strain evidence="2 3">BM-138-508</strain>
    </source>
</reference>
<feature type="region of interest" description="Disordered" evidence="1">
    <location>
        <begin position="1"/>
        <end position="74"/>
    </location>
</feature>
<feature type="region of interest" description="Disordered" evidence="1">
    <location>
        <begin position="250"/>
        <end position="307"/>
    </location>
</feature>
<dbReference type="EMBL" id="JARVKF010000435">
    <property type="protein sequence ID" value="KAK9413768.1"/>
    <property type="molecule type" value="Genomic_DNA"/>
</dbReference>
<evidence type="ECO:0000256" key="1">
    <source>
        <dbReference type="SAM" id="MobiDB-lite"/>
    </source>
</evidence>
<comment type="caution">
    <text evidence="2">The sequence shown here is derived from an EMBL/GenBank/DDBJ whole genome shotgun (WGS) entry which is preliminary data.</text>
</comment>
<feature type="compositionally biased region" description="Basic and acidic residues" evidence="1">
    <location>
        <begin position="63"/>
        <end position="74"/>
    </location>
</feature>
<feature type="compositionally biased region" description="Polar residues" evidence="1">
    <location>
        <begin position="255"/>
        <end position="295"/>
    </location>
</feature>
<proteinExistence type="predicted"/>
<name>A0ABR2UGM7_9PEZI</name>
<evidence type="ECO:0000313" key="3">
    <source>
        <dbReference type="Proteomes" id="UP001408356"/>
    </source>
</evidence>
<feature type="compositionally biased region" description="Polar residues" evidence="1">
    <location>
        <begin position="24"/>
        <end position="37"/>
    </location>
</feature>
<evidence type="ECO:0000313" key="2">
    <source>
        <dbReference type="EMBL" id="KAK9413768.1"/>
    </source>
</evidence>
<gene>
    <name evidence="2" type="ORF">SUNI508_11711</name>
</gene>
<organism evidence="2 3">
    <name type="scientific">Seiridium unicorne</name>
    <dbReference type="NCBI Taxonomy" id="138068"/>
    <lineage>
        <taxon>Eukaryota</taxon>
        <taxon>Fungi</taxon>
        <taxon>Dikarya</taxon>
        <taxon>Ascomycota</taxon>
        <taxon>Pezizomycotina</taxon>
        <taxon>Sordariomycetes</taxon>
        <taxon>Xylariomycetidae</taxon>
        <taxon>Amphisphaeriales</taxon>
        <taxon>Sporocadaceae</taxon>
        <taxon>Seiridium</taxon>
    </lineage>
</organism>
<dbReference type="Proteomes" id="UP001408356">
    <property type="component" value="Unassembled WGS sequence"/>
</dbReference>
<accession>A0ABR2UGM7</accession>
<keyword evidence="3" id="KW-1185">Reference proteome</keyword>
<sequence>MSENTPPNNPPILETPGTRRPVDNESQPLMSSASQSPPQRPMVPTIRAPVERVVSEGSVRQNSKHEAPVQHAHDTVGTFASSQASYKLKGIRDMSVTGNTSSIVRIIVNDGAESRQFLIPRELLIVKAVKFGLGGDPADHKVTTLTLTNVNTNAFNLFVNWLHGRDLPKVELAEVFEARDTTAPIPEIDLARLPLRGPVFSPTVKLEIEGKPYENSFQHICFMDWYKGHSPEEIRLKYLEYFPPANQGPPFSGSAGFNPTNNGPLSNSPMSNSRTTLSPQTTSTIKRQQSPSLSTHLAKRAKTEADDKSNNETIQMLLLSLSALARKFRWPKCFDQAIENYRFGERFMHRSFPKEEHIYLAYDNSISSPNPIARLIADYAFYCIIQSSSTLSARPAFAKKPLFMSDFMDRFDGTVIVPGCNVIRSGGNLQISTQALMNEFSSTPLDNMHADNYRMDG</sequence>
<evidence type="ECO:0008006" key="4">
    <source>
        <dbReference type="Google" id="ProtNLM"/>
    </source>
</evidence>
<protein>
    <recommendedName>
        <fullName evidence="4">BTB domain-containing protein</fullName>
    </recommendedName>
</protein>